<evidence type="ECO:0000313" key="2">
    <source>
        <dbReference type="EMBL" id="KAK0052470.1"/>
    </source>
</evidence>
<reference evidence="2" key="1">
    <citation type="journal article" date="2023" name="PLoS Negl. Trop. Dis.">
        <title>A genome sequence for Biomphalaria pfeifferi, the major vector snail for the human-infecting parasite Schistosoma mansoni.</title>
        <authorList>
            <person name="Bu L."/>
            <person name="Lu L."/>
            <person name="Laidemitt M.R."/>
            <person name="Zhang S.M."/>
            <person name="Mutuku M."/>
            <person name="Mkoji G."/>
            <person name="Steinauer M."/>
            <person name="Loker E.S."/>
        </authorList>
    </citation>
    <scope>NUCLEOTIDE SEQUENCE</scope>
    <source>
        <strain evidence="2">KasaAsao</strain>
    </source>
</reference>
<feature type="domain" description="BAR" evidence="1">
    <location>
        <begin position="6"/>
        <end position="79"/>
    </location>
</feature>
<evidence type="ECO:0000259" key="1">
    <source>
        <dbReference type="Pfam" id="PF16746"/>
    </source>
</evidence>
<reference evidence="2" key="2">
    <citation type="submission" date="2023-04" db="EMBL/GenBank/DDBJ databases">
        <authorList>
            <person name="Bu L."/>
            <person name="Lu L."/>
            <person name="Laidemitt M.R."/>
            <person name="Zhang S.M."/>
            <person name="Mutuku M."/>
            <person name="Mkoji G."/>
            <person name="Steinauer M."/>
            <person name="Loker E.S."/>
        </authorList>
    </citation>
    <scope>NUCLEOTIDE SEQUENCE</scope>
    <source>
        <strain evidence="2">KasaAsao</strain>
        <tissue evidence="2">Whole Snail</tissue>
    </source>
</reference>
<dbReference type="InterPro" id="IPR027267">
    <property type="entry name" value="AH/BAR_dom_sf"/>
</dbReference>
<dbReference type="PANTHER" id="PTHR12552">
    <property type="entry name" value="OLIGOPHRENIN 1"/>
    <property type="match status" value="1"/>
</dbReference>
<dbReference type="SUPFAM" id="SSF103657">
    <property type="entry name" value="BAR/IMD domain-like"/>
    <property type="match status" value="1"/>
</dbReference>
<protein>
    <submittedName>
        <fullName evidence="2">Rho GTPase-activating protein 26-like isoform X10</fullName>
    </submittedName>
</protein>
<dbReference type="Pfam" id="PF16746">
    <property type="entry name" value="BAR_3"/>
    <property type="match status" value="1"/>
</dbReference>
<keyword evidence="3" id="KW-1185">Reference proteome</keyword>
<dbReference type="GO" id="GO:0005737">
    <property type="term" value="C:cytoplasm"/>
    <property type="evidence" value="ECO:0007669"/>
    <property type="project" value="InterPro"/>
</dbReference>
<sequence length="83" mass="9668">MGLQPLEFADCLTDSPYFRTKLAEHEKELERTSKFIKTLIHHGREVYNAAKQFSKAQKALAKDLMEFKFECIGNQLTDDEIFI</sequence>
<name>A0AAD8BFF6_BIOPF</name>
<dbReference type="GO" id="GO:0005096">
    <property type="term" value="F:GTPase activator activity"/>
    <property type="evidence" value="ECO:0007669"/>
    <property type="project" value="InterPro"/>
</dbReference>
<comment type="caution">
    <text evidence="2">The sequence shown here is derived from an EMBL/GenBank/DDBJ whole genome shotgun (WGS) entry which is preliminary data.</text>
</comment>
<dbReference type="PANTHER" id="PTHR12552:SF1">
    <property type="entry name" value="RHO GTPASE-ACTIVATING PROTEIN GRAF"/>
    <property type="match status" value="1"/>
</dbReference>
<dbReference type="Gene3D" id="1.20.1270.60">
    <property type="entry name" value="Arfaptin homology (AH) domain/BAR domain"/>
    <property type="match status" value="1"/>
</dbReference>
<gene>
    <name evidence="2" type="ORF">Bpfe_018054</name>
</gene>
<dbReference type="Proteomes" id="UP001233172">
    <property type="component" value="Unassembled WGS sequence"/>
</dbReference>
<dbReference type="EMBL" id="JASAOG010000094">
    <property type="protein sequence ID" value="KAK0052470.1"/>
    <property type="molecule type" value="Genomic_DNA"/>
</dbReference>
<feature type="non-terminal residue" evidence="2">
    <location>
        <position position="1"/>
    </location>
</feature>
<evidence type="ECO:0000313" key="3">
    <source>
        <dbReference type="Proteomes" id="UP001233172"/>
    </source>
</evidence>
<organism evidence="2 3">
    <name type="scientific">Biomphalaria pfeifferi</name>
    <name type="common">Bloodfluke planorb</name>
    <name type="synonym">Freshwater snail</name>
    <dbReference type="NCBI Taxonomy" id="112525"/>
    <lineage>
        <taxon>Eukaryota</taxon>
        <taxon>Metazoa</taxon>
        <taxon>Spiralia</taxon>
        <taxon>Lophotrochozoa</taxon>
        <taxon>Mollusca</taxon>
        <taxon>Gastropoda</taxon>
        <taxon>Heterobranchia</taxon>
        <taxon>Euthyneura</taxon>
        <taxon>Panpulmonata</taxon>
        <taxon>Hygrophila</taxon>
        <taxon>Lymnaeoidea</taxon>
        <taxon>Planorbidae</taxon>
        <taxon>Biomphalaria</taxon>
    </lineage>
</organism>
<proteinExistence type="predicted"/>
<dbReference type="InterPro" id="IPR004148">
    <property type="entry name" value="BAR_dom"/>
</dbReference>
<dbReference type="InterPro" id="IPR047234">
    <property type="entry name" value="GRAF_fam"/>
</dbReference>
<accession>A0AAD8BFF6</accession>
<dbReference type="AlphaFoldDB" id="A0AAD8BFF6"/>